<keyword evidence="1 3" id="KW-0963">Cytoplasm</keyword>
<evidence type="ECO:0000256" key="1">
    <source>
        <dbReference type="ARBA" id="ARBA00022490"/>
    </source>
</evidence>
<sequence>MKELVQVIAMSLVDHPEEVVVTETETDKSIIVELKVAPEDMGKVIGKQGRIAKSIRTVVKAAATKDDKKVVVEILQ</sequence>
<comment type="subcellular location">
    <subcellularLocation>
        <location evidence="3">Cytoplasm</location>
    </subcellularLocation>
</comment>
<dbReference type="SUPFAM" id="SSF54814">
    <property type="entry name" value="Prokaryotic type KH domain (KH-domain type II)"/>
    <property type="match status" value="1"/>
</dbReference>
<dbReference type="PROSITE" id="PS50084">
    <property type="entry name" value="KH_TYPE_1"/>
    <property type="match status" value="1"/>
</dbReference>
<dbReference type="PANTHER" id="PTHR34654:SF1">
    <property type="entry name" value="RNA-BINDING PROTEIN KHPA"/>
    <property type="match status" value="1"/>
</dbReference>
<evidence type="ECO:0000313" key="5">
    <source>
        <dbReference type="Proteomes" id="UP000262969"/>
    </source>
</evidence>
<dbReference type="InterPro" id="IPR009019">
    <property type="entry name" value="KH_sf_prok-type"/>
</dbReference>
<dbReference type="CDD" id="cd22533">
    <property type="entry name" value="KH-II_YlqC-like"/>
    <property type="match status" value="1"/>
</dbReference>
<accession>A0A3D2XB05</accession>
<dbReference type="RefSeq" id="WP_012200422.1">
    <property type="nucleotide sequence ID" value="NZ_JPOF01000002.1"/>
</dbReference>
<dbReference type="OMA" id="AVKMDKR"/>
<dbReference type="NCBIfam" id="NF001748">
    <property type="entry name" value="PRK00468.1"/>
    <property type="match status" value="1"/>
</dbReference>
<comment type="caution">
    <text evidence="4">The sequence shown here is derived from an EMBL/GenBank/DDBJ whole genome shotgun (WGS) entry which is preliminary data.</text>
</comment>
<evidence type="ECO:0000256" key="2">
    <source>
        <dbReference type="ARBA" id="ARBA00022884"/>
    </source>
</evidence>
<evidence type="ECO:0000256" key="3">
    <source>
        <dbReference type="HAMAP-Rule" id="MF_00088"/>
    </source>
</evidence>
<dbReference type="GO" id="GO:0009252">
    <property type="term" value="P:peptidoglycan biosynthetic process"/>
    <property type="evidence" value="ECO:0007669"/>
    <property type="project" value="UniProtKB-UniRule"/>
</dbReference>
<comment type="similarity">
    <text evidence="3">Belongs to the KhpA RNA-binding protein family.</text>
</comment>
<dbReference type="Gene3D" id="3.30.300.20">
    <property type="match status" value="1"/>
</dbReference>
<dbReference type="GO" id="GO:0003723">
    <property type="term" value="F:RNA binding"/>
    <property type="evidence" value="ECO:0007669"/>
    <property type="project" value="UniProtKB-UniRule"/>
</dbReference>
<organism evidence="4 5">
    <name type="scientific">Lachnoclostridium phytofermentans</name>
    <dbReference type="NCBI Taxonomy" id="66219"/>
    <lineage>
        <taxon>Bacteria</taxon>
        <taxon>Bacillati</taxon>
        <taxon>Bacillota</taxon>
        <taxon>Clostridia</taxon>
        <taxon>Lachnospirales</taxon>
        <taxon>Lachnospiraceae</taxon>
    </lineage>
</organism>
<dbReference type="GO" id="GO:0071555">
    <property type="term" value="P:cell wall organization"/>
    <property type="evidence" value="ECO:0007669"/>
    <property type="project" value="UniProtKB-KW"/>
</dbReference>
<comment type="function">
    <text evidence="3">A probable RNA chaperone. Forms a complex with KhpB which binds to cellular RNA and controls its expression. Plays a role in peptidoglycan (PG) homeostasis and cell length regulation.</text>
</comment>
<dbReference type="GO" id="GO:0008360">
    <property type="term" value="P:regulation of cell shape"/>
    <property type="evidence" value="ECO:0007669"/>
    <property type="project" value="UniProtKB-KW"/>
</dbReference>
<dbReference type="GO" id="GO:0005737">
    <property type="term" value="C:cytoplasm"/>
    <property type="evidence" value="ECO:0007669"/>
    <property type="project" value="UniProtKB-SubCell"/>
</dbReference>
<comment type="subunit">
    <text evidence="3">Forms a complex with KhpB.</text>
</comment>
<dbReference type="InterPro" id="IPR015946">
    <property type="entry name" value="KH_dom-like_a/b"/>
</dbReference>
<dbReference type="AlphaFoldDB" id="A0A3D2XB05"/>
<keyword evidence="3" id="KW-0961">Cell wall biogenesis/degradation</keyword>
<name>A0A3D2XB05_9FIRM</name>
<dbReference type="InterPro" id="IPR020627">
    <property type="entry name" value="KhpA"/>
</dbReference>
<protein>
    <recommendedName>
        <fullName evidence="3">RNA-binding protein KhpA</fullName>
    </recommendedName>
    <alternativeName>
        <fullName evidence="3">KH-domain protein A</fullName>
    </alternativeName>
</protein>
<gene>
    <name evidence="3" type="primary">khpA</name>
    <name evidence="4" type="ORF">DHW61_18200</name>
</gene>
<proteinExistence type="inferred from homology"/>
<keyword evidence="2 3" id="KW-0694">RNA-binding</keyword>
<dbReference type="PANTHER" id="PTHR34654">
    <property type="entry name" value="UPF0109 PROTEIN SCO5592"/>
    <property type="match status" value="1"/>
</dbReference>
<evidence type="ECO:0000313" key="4">
    <source>
        <dbReference type="EMBL" id="HCL04312.1"/>
    </source>
</evidence>
<dbReference type="Proteomes" id="UP000262969">
    <property type="component" value="Unassembled WGS sequence"/>
</dbReference>
<reference evidence="4 5" key="1">
    <citation type="journal article" date="2018" name="Nat. Biotechnol.">
        <title>A standardized bacterial taxonomy based on genome phylogeny substantially revises the tree of life.</title>
        <authorList>
            <person name="Parks D.H."/>
            <person name="Chuvochina M."/>
            <person name="Waite D.W."/>
            <person name="Rinke C."/>
            <person name="Skarshewski A."/>
            <person name="Chaumeil P.A."/>
            <person name="Hugenholtz P."/>
        </authorList>
    </citation>
    <scope>NUCLEOTIDE SEQUENCE [LARGE SCALE GENOMIC DNA]</scope>
    <source>
        <strain evidence="4">UBA11728</strain>
    </source>
</reference>
<dbReference type="Pfam" id="PF13083">
    <property type="entry name" value="KH_KhpA-B"/>
    <property type="match status" value="1"/>
</dbReference>
<dbReference type="HAMAP" id="MF_00088">
    <property type="entry name" value="KhpA"/>
    <property type="match status" value="1"/>
</dbReference>
<dbReference type="OrthoDB" id="9812389at2"/>
<keyword evidence="3" id="KW-0143">Chaperone</keyword>
<dbReference type="EMBL" id="DPVV01000597">
    <property type="protein sequence ID" value="HCL04312.1"/>
    <property type="molecule type" value="Genomic_DNA"/>
</dbReference>
<keyword evidence="3" id="KW-0133">Cell shape</keyword>